<proteinExistence type="predicted"/>
<evidence type="ECO:0000313" key="1">
    <source>
        <dbReference type="EMBL" id="KAK2940701.1"/>
    </source>
</evidence>
<name>A0ABQ9WMK3_9EUKA</name>
<evidence type="ECO:0000313" key="2">
    <source>
        <dbReference type="Proteomes" id="UP001281761"/>
    </source>
</evidence>
<accession>A0ABQ9WMK3</accession>
<comment type="caution">
    <text evidence="1">The sequence shown here is derived from an EMBL/GenBank/DDBJ whole genome shotgun (WGS) entry which is preliminary data.</text>
</comment>
<dbReference type="Proteomes" id="UP001281761">
    <property type="component" value="Unassembled WGS sequence"/>
</dbReference>
<keyword evidence="2" id="KW-1185">Reference proteome</keyword>
<gene>
    <name evidence="1" type="ORF">BLNAU_24377</name>
</gene>
<dbReference type="EMBL" id="JARBJD010000619">
    <property type="protein sequence ID" value="KAK2940701.1"/>
    <property type="molecule type" value="Genomic_DNA"/>
</dbReference>
<protein>
    <submittedName>
        <fullName evidence="1">Uncharacterized protein</fullName>
    </submittedName>
</protein>
<sequence>MGSSKRCGSLCCACSTPVTKLAGVILERIELATKRNEPTAVLHLISYLETILEAQTPSQKIRFEQNWRRSLPYTPHRLMRALKGWKSCRRSDTEPKSDFQPFITQCLCPTRFSFIPIHAFHFLLVSTLQCLRRPFPLPPTFMQFVPHSQSDNPGPEESPAHIRTDPTCIMTLKTDRRLMVRTPSKMTPAEASRTPTLIGLMDGRPVLELDNLSVDQGQLSMEKL</sequence>
<organism evidence="1 2">
    <name type="scientific">Blattamonas nauphoetae</name>
    <dbReference type="NCBI Taxonomy" id="2049346"/>
    <lineage>
        <taxon>Eukaryota</taxon>
        <taxon>Metamonada</taxon>
        <taxon>Preaxostyla</taxon>
        <taxon>Oxymonadida</taxon>
        <taxon>Blattamonas</taxon>
    </lineage>
</organism>
<reference evidence="1 2" key="1">
    <citation type="journal article" date="2022" name="bioRxiv">
        <title>Genomics of Preaxostyla Flagellates Illuminates Evolutionary Transitions and the Path Towards Mitochondrial Loss.</title>
        <authorList>
            <person name="Novak L.V.F."/>
            <person name="Treitli S.C."/>
            <person name="Pyrih J."/>
            <person name="Halakuc P."/>
            <person name="Pipaliya S.V."/>
            <person name="Vacek V."/>
            <person name="Brzon O."/>
            <person name="Soukal P."/>
            <person name="Eme L."/>
            <person name="Dacks J.B."/>
            <person name="Karnkowska A."/>
            <person name="Elias M."/>
            <person name="Hampl V."/>
        </authorList>
    </citation>
    <scope>NUCLEOTIDE SEQUENCE [LARGE SCALE GENOMIC DNA]</scope>
    <source>
        <strain evidence="1">NAU3</strain>
        <tissue evidence="1">Gut</tissue>
    </source>
</reference>